<evidence type="ECO:0000256" key="2">
    <source>
        <dbReference type="ARBA" id="ARBA00023157"/>
    </source>
</evidence>
<accession>A0AAE1JI81</accession>
<dbReference type="AlphaFoldDB" id="A0AAE1JI81"/>
<dbReference type="SUPFAM" id="SSF51110">
    <property type="entry name" value="alpha-D-mannose-specific plant lectins"/>
    <property type="match status" value="1"/>
</dbReference>
<evidence type="ECO:0000256" key="3">
    <source>
        <dbReference type="ARBA" id="ARBA00023180"/>
    </source>
</evidence>
<dbReference type="PROSITE" id="PS50927">
    <property type="entry name" value="BULB_LECTIN"/>
    <property type="match status" value="1"/>
</dbReference>
<dbReference type="InterPro" id="IPR051343">
    <property type="entry name" value="G-type_lectin_kinases/EP1-like"/>
</dbReference>
<keyword evidence="3" id="KW-0325">Glycoprotein</keyword>
<evidence type="ECO:0000256" key="1">
    <source>
        <dbReference type="ARBA" id="ARBA00022729"/>
    </source>
</evidence>
<protein>
    <recommendedName>
        <fullName evidence="6">Bulb-type lectin domain-containing protein</fullName>
    </recommendedName>
</protein>
<sequence>MNLYSFILFSLLFIYGSSESFIHLGHQLMMAIPADYRPGFTGKAYMLQTNQTTPNFRLALGVEAIDGKYSCSLQVLLGDVKVWDSGHYSRFFATEKCLIELSQDGDLTLKGPKEQVGWKTATSGQGVERLEILRTGNLVLMDSLNNIKWQSFNFPTDVMLWGQRLNVATRLTSSSLQNNSSFVYSFEIEYNRVALYLNADDKLRYSYWEFKPSMNRNITFVKLGSRGLDLFDVRYKKIAQIPSPRKHPIKFLALNNETGNFGLYYYSDEKAKFVAFFHALNRTCDLPLACRPYGICTFPDACSCIQLSAKKNEGSFECNEEISGGFCGGKEAEMLELENVGSVLKDDHTRMVNISREACKNLCLQDCECASTLYFRNKSSNVQECYLYRLVLGLKQVEKGTGFTYMLKVPEGTAENNGEHNLKKWVFILVGAIDGLIILIVVGGVGYWMVRKRNLTLHSEAATS</sequence>
<dbReference type="Gene3D" id="2.90.10.10">
    <property type="entry name" value="Bulb-type lectin domain"/>
    <property type="match status" value="1"/>
</dbReference>
<comment type="caution">
    <text evidence="7">The sequence shown here is derived from an EMBL/GenBank/DDBJ whole genome shotgun (WGS) entry which is preliminary data.</text>
</comment>
<dbReference type="PIRSF" id="PIRSF002686">
    <property type="entry name" value="SLG"/>
    <property type="match status" value="1"/>
</dbReference>
<evidence type="ECO:0000313" key="7">
    <source>
        <dbReference type="EMBL" id="KAK4268469.1"/>
    </source>
</evidence>
<evidence type="ECO:0000256" key="4">
    <source>
        <dbReference type="SAM" id="Phobius"/>
    </source>
</evidence>
<feature type="chain" id="PRO_5042124530" description="Bulb-type lectin domain-containing protein" evidence="5">
    <location>
        <begin position="19"/>
        <end position="464"/>
    </location>
</feature>
<name>A0AAE1JI81_9FABA</name>
<evidence type="ECO:0000256" key="5">
    <source>
        <dbReference type="SAM" id="SignalP"/>
    </source>
</evidence>
<dbReference type="PANTHER" id="PTHR47976:SF120">
    <property type="entry name" value="G-TYPE LECTIN S-RECEPTOR-LIKE SERINE_THREONINE-PROTEIN KINASE SD2-5"/>
    <property type="match status" value="1"/>
</dbReference>
<feature type="signal peptide" evidence="5">
    <location>
        <begin position="1"/>
        <end position="18"/>
    </location>
</feature>
<keyword evidence="4" id="KW-1133">Transmembrane helix</keyword>
<dbReference type="EMBL" id="JAWXYG010000007">
    <property type="protein sequence ID" value="KAK4268469.1"/>
    <property type="molecule type" value="Genomic_DNA"/>
</dbReference>
<keyword evidence="4" id="KW-0472">Membrane</keyword>
<keyword evidence="1 5" id="KW-0732">Signal</keyword>
<dbReference type="Proteomes" id="UP001293593">
    <property type="component" value="Unassembled WGS sequence"/>
</dbReference>
<dbReference type="PANTHER" id="PTHR47976">
    <property type="entry name" value="G-TYPE LECTIN S-RECEPTOR-LIKE SERINE/THREONINE-PROTEIN KINASE SD2-5"/>
    <property type="match status" value="1"/>
</dbReference>
<evidence type="ECO:0000313" key="8">
    <source>
        <dbReference type="Proteomes" id="UP001293593"/>
    </source>
</evidence>
<keyword evidence="2" id="KW-1015">Disulfide bond</keyword>
<evidence type="ECO:0000259" key="6">
    <source>
        <dbReference type="PROSITE" id="PS50927"/>
    </source>
</evidence>
<dbReference type="InterPro" id="IPR036426">
    <property type="entry name" value="Bulb-type_lectin_dom_sf"/>
</dbReference>
<keyword evidence="8" id="KW-1185">Reference proteome</keyword>
<organism evidence="7 8">
    <name type="scientific">Acacia crassicarpa</name>
    <name type="common">northern wattle</name>
    <dbReference type="NCBI Taxonomy" id="499986"/>
    <lineage>
        <taxon>Eukaryota</taxon>
        <taxon>Viridiplantae</taxon>
        <taxon>Streptophyta</taxon>
        <taxon>Embryophyta</taxon>
        <taxon>Tracheophyta</taxon>
        <taxon>Spermatophyta</taxon>
        <taxon>Magnoliopsida</taxon>
        <taxon>eudicotyledons</taxon>
        <taxon>Gunneridae</taxon>
        <taxon>Pentapetalae</taxon>
        <taxon>rosids</taxon>
        <taxon>fabids</taxon>
        <taxon>Fabales</taxon>
        <taxon>Fabaceae</taxon>
        <taxon>Caesalpinioideae</taxon>
        <taxon>mimosoid clade</taxon>
        <taxon>Acacieae</taxon>
        <taxon>Acacia</taxon>
    </lineage>
</organism>
<dbReference type="Pfam" id="PF01453">
    <property type="entry name" value="B_lectin"/>
    <property type="match status" value="1"/>
</dbReference>
<dbReference type="InterPro" id="IPR035446">
    <property type="entry name" value="SLSG/EP1"/>
</dbReference>
<gene>
    <name evidence="7" type="ORF">QN277_025124</name>
</gene>
<dbReference type="SMART" id="SM00108">
    <property type="entry name" value="B_lectin"/>
    <property type="match status" value="1"/>
</dbReference>
<reference evidence="7" key="1">
    <citation type="submission" date="2023-10" db="EMBL/GenBank/DDBJ databases">
        <title>Chromosome-level genome of the transformable northern wattle, Acacia crassicarpa.</title>
        <authorList>
            <person name="Massaro I."/>
            <person name="Sinha N.R."/>
            <person name="Poethig S."/>
            <person name="Leichty A.R."/>
        </authorList>
    </citation>
    <scope>NUCLEOTIDE SEQUENCE</scope>
    <source>
        <strain evidence="7">Acra3RX</strain>
        <tissue evidence="7">Leaf</tissue>
    </source>
</reference>
<feature type="transmembrane region" description="Helical" evidence="4">
    <location>
        <begin position="425"/>
        <end position="450"/>
    </location>
</feature>
<feature type="domain" description="Bulb-type lectin" evidence="6">
    <location>
        <begin position="43"/>
        <end position="153"/>
    </location>
</feature>
<dbReference type="InterPro" id="IPR001480">
    <property type="entry name" value="Bulb-type_lectin_dom"/>
</dbReference>
<proteinExistence type="predicted"/>
<keyword evidence="4" id="KW-0812">Transmembrane</keyword>